<dbReference type="GO" id="GO:0005524">
    <property type="term" value="F:ATP binding"/>
    <property type="evidence" value="ECO:0007669"/>
    <property type="project" value="UniProtKB-KW"/>
</dbReference>
<dbReference type="PROSITE" id="PS50893">
    <property type="entry name" value="ABC_TRANSPORTER_2"/>
    <property type="match status" value="2"/>
</dbReference>
<evidence type="ECO:0000256" key="3">
    <source>
        <dbReference type="ARBA" id="ARBA00022448"/>
    </source>
</evidence>
<evidence type="ECO:0000256" key="2">
    <source>
        <dbReference type="ARBA" id="ARBA00004533"/>
    </source>
</evidence>
<dbReference type="FunFam" id="3.40.50.300:FF:000126">
    <property type="entry name" value="Galactose/methyl galactoside import ATP-binding protein MglA"/>
    <property type="match status" value="1"/>
</dbReference>
<feature type="domain" description="ABC transporter" evidence="11">
    <location>
        <begin position="254"/>
        <end position="497"/>
    </location>
</feature>
<dbReference type="Pfam" id="PF00005">
    <property type="entry name" value="ABC_tran"/>
    <property type="match status" value="2"/>
</dbReference>
<dbReference type="Gene3D" id="3.40.50.300">
    <property type="entry name" value="P-loop containing nucleotide triphosphate hydrolases"/>
    <property type="match status" value="2"/>
</dbReference>
<keyword evidence="8 12" id="KW-0067">ATP-binding</keyword>
<organism evidence="12 13">
    <name type="scientific">Natronobacillus azotifigens</name>
    <dbReference type="NCBI Taxonomy" id="472978"/>
    <lineage>
        <taxon>Bacteria</taxon>
        <taxon>Bacillati</taxon>
        <taxon>Bacillota</taxon>
        <taxon>Bacilli</taxon>
        <taxon>Bacillales</taxon>
        <taxon>Bacillaceae</taxon>
        <taxon>Natronobacillus</taxon>
    </lineage>
</organism>
<comment type="subcellular location">
    <subcellularLocation>
        <location evidence="2">Cell inner membrane</location>
    </subcellularLocation>
    <subcellularLocation>
        <location evidence="1">Cell membrane</location>
        <topology evidence="1">Peripheral membrane protein</topology>
    </subcellularLocation>
</comment>
<name>A0A9J6RCF8_9BACI</name>
<keyword evidence="4" id="KW-1003">Cell membrane</keyword>
<keyword evidence="3" id="KW-0813">Transport</keyword>
<dbReference type="GO" id="GO:0016887">
    <property type="term" value="F:ATP hydrolysis activity"/>
    <property type="evidence" value="ECO:0007669"/>
    <property type="project" value="InterPro"/>
</dbReference>
<dbReference type="InterPro" id="IPR017871">
    <property type="entry name" value="ABC_transporter-like_CS"/>
</dbReference>
<comment type="caution">
    <text evidence="12">The sequence shown here is derived from an EMBL/GenBank/DDBJ whole genome shotgun (WGS) entry which is preliminary data.</text>
</comment>
<dbReference type="PANTHER" id="PTHR43790">
    <property type="entry name" value="CARBOHYDRATE TRANSPORT ATP-BINDING PROTEIN MG119-RELATED"/>
    <property type="match status" value="1"/>
</dbReference>
<dbReference type="SMART" id="SM00382">
    <property type="entry name" value="AAA"/>
    <property type="match status" value="2"/>
</dbReference>
<dbReference type="SUPFAM" id="SSF52540">
    <property type="entry name" value="P-loop containing nucleoside triphosphate hydrolases"/>
    <property type="match status" value="2"/>
</dbReference>
<evidence type="ECO:0000256" key="9">
    <source>
        <dbReference type="ARBA" id="ARBA00022967"/>
    </source>
</evidence>
<dbReference type="EMBL" id="JAPRAT010000011">
    <property type="protein sequence ID" value="MCZ0703035.1"/>
    <property type="molecule type" value="Genomic_DNA"/>
</dbReference>
<keyword evidence="10" id="KW-0472">Membrane</keyword>
<dbReference type="InterPro" id="IPR003439">
    <property type="entry name" value="ABC_transporter-like_ATP-bd"/>
</dbReference>
<feature type="domain" description="ABC transporter" evidence="11">
    <location>
        <begin position="6"/>
        <end position="241"/>
    </location>
</feature>
<dbReference type="Proteomes" id="UP001084197">
    <property type="component" value="Unassembled WGS sequence"/>
</dbReference>
<evidence type="ECO:0000259" key="11">
    <source>
        <dbReference type="PROSITE" id="PS50893"/>
    </source>
</evidence>
<dbReference type="GO" id="GO:0015749">
    <property type="term" value="P:monosaccharide transmembrane transport"/>
    <property type="evidence" value="ECO:0007669"/>
    <property type="project" value="UniProtKB-ARBA"/>
</dbReference>
<reference evidence="12" key="1">
    <citation type="submission" date="2022-11" db="EMBL/GenBank/DDBJ databases">
        <title>WGS of Natronobacillus azotifigens 24KS-1, an anaerobic diazotrophic haloalkaliphile from soda-rich habitats.</title>
        <authorList>
            <person name="Sorokin D.Y."/>
            <person name="Merkel A.Y."/>
        </authorList>
    </citation>
    <scope>NUCLEOTIDE SEQUENCE</scope>
    <source>
        <strain evidence="12">24KS-1</strain>
    </source>
</reference>
<keyword evidence="6" id="KW-0677">Repeat</keyword>
<keyword evidence="5" id="KW-0762">Sugar transport</keyword>
<evidence type="ECO:0000313" key="12">
    <source>
        <dbReference type="EMBL" id="MCZ0703035.1"/>
    </source>
</evidence>
<keyword evidence="9" id="KW-1278">Translocase</keyword>
<evidence type="ECO:0000256" key="6">
    <source>
        <dbReference type="ARBA" id="ARBA00022737"/>
    </source>
</evidence>
<dbReference type="InterPro" id="IPR050107">
    <property type="entry name" value="ABC_carbohydrate_import_ATPase"/>
</dbReference>
<dbReference type="GO" id="GO:0005886">
    <property type="term" value="C:plasma membrane"/>
    <property type="evidence" value="ECO:0007669"/>
    <property type="project" value="UniProtKB-SubCell"/>
</dbReference>
<evidence type="ECO:0000256" key="4">
    <source>
        <dbReference type="ARBA" id="ARBA00022475"/>
    </source>
</evidence>
<dbReference type="CDD" id="cd03215">
    <property type="entry name" value="ABC_Carb_Monos_II"/>
    <property type="match status" value="1"/>
</dbReference>
<evidence type="ECO:0000256" key="8">
    <source>
        <dbReference type="ARBA" id="ARBA00022840"/>
    </source>
</evidence>
<evidence type="ECO:0000313" key="13">
    <source>
        <dbReference type="Proteomes" id="UP001084197"/>
    </source>
</evidence>
<keyword evidence="7" id="KW-0547">Nucleotide-binding</keyword>
<keyword evidence="13" id="KW-1185">Reference proteome</keyword>
<evidence type="ECO:0000256" key="7">
    <source>
        <dbReference type="ARBA" id="ARBA00022741"/>
    </source>
</evidence>
<evidence type="ECO:0000256" key="5">
    <source>
        <dbReference type="ARBA" id="ARBA00022597"/>
    </source>
</evidence>
<evidence type="ECO:0000256" key="10">
    <source>
        <dbReference type="ARBA" id="ARBA00023136"/>
    </source>
</evidence>
<dbReference type="PROSITE" id="PS00211">
    <property type="entry name" value="ABC_TRANSPORTER_1"/>
    <property type="match status" value="1"/>
</dbReference>
<dbReference type="FunFam" id="3.40.50.300:FF:000127">
    <property type="entry name" value="Ribose import ATP-binding protein RbsA"/>
    <property type="match status" value="1"/>
</dbReference>
<dbReference type="InterPro" id="IPR003593">
    <property type="entry name" value="AAA+_ATPase"/>
</dbReference>
<dbReference type="PANTHER" id="PTHR43790:SF3">
    <property type="entry name" value="D-ALLOSE IMPORT ATP-BINDING PROTEIN ALSA-RELATED"/>
    <property type="match status" value="1"/>
</dbReference>
<proteinExistence type="predicted"/>
<dbReference type="InterPro" id="IPR027417">
    <property type="entry name" value="P-loop_NTPase"/>
</dbReference>
<dbReference type="AlphaFoldDB" id="A0A9J6RCF8"/>
<dbReference type="CDD" id="cd03216">
    <property type="entry name" value="ABC_Carb_Monos_I"/>
    <property type="match status" value="1"/>
</dbReference>
<protein>
    <submittedName>
        <fullName evidence="12">Sugar ABC transporter ATP-binding protein</fullName>
    </submittedName>
</protein>
<dbReference type="RefSeq" id="WP_268779805.1">
    <property type="nucleotide sequence ID" value="NZ_JAPRAT010000011.1"/>
</dbReference>
<gene>
    <name evidence="12" type="ORF">OWO01_07405</name>
</gene>
<evidence type="ECO:0000256" key="1">
    <source>
        <dbReference type="ARBA" id="ARBA00004202"/>
    </source>
</evidence>
<accession>A0A9J6RCF8</accession>
<sequence>MSSTLLEMSGIEKSFGTNKVLKGVNFELMPGEVHALMGENGAGKSTLMKILTGIHKRNAGKVAYMGEQKEYTDPKESQLDGIAIVHQELNMMKDLTVAENIYIGREEVNKGFINDHVAIEKTEQLFERLKVNISPTEKVDHLTVGQQQMVEIAKAISMDAKLIVFDEPTAALTEKEINELFKIIEDLRKKGIGIIYISHRMNEIKKITDRITVLRDGEYIGTVLTEEVTKDEIINMMVGRSLSEDPKQRSNVSPNAEEVLKVVGLKVGNTVIDVSFNLKKGEIVGFSGLMGAGRTEVARAIFGADKRDHGDIYINGKQVNIRNTHDAVKHGIGYLSEDRRRYGLVTGFSIADNVVMSALSNYSSNGIIQDHKVHQESEKYRRKMKVKSTSSTQIVRSLSGGNQQKVVIAKWLVRDSDIIIFDEPTRGIDVGAKSEIYDLMNELVNQGKSIIMISSELTEILRMSDRVVVMCEGRITGELPIENATQEKIMELATDRKEM</sequence>